<feature type="domain" description="Carbohydrate-binding" evidence="2">
    <location>
        <begin position="36"/>
        <end position="191"/>
    </location>
</feature>
<dbReference type="SUPFAM" id="SSF49344">
    <property type="entry name" value="CBD9-like"/>
    <property type="match status" value="1"/>
</dbReference>
<dbReference type="AlphaFoldDB" id="A0A2S4N6Z9"/>
<evidence type="ECO:0000313" key="4">
    <source>
        <dbReference type="EMBL" id="POS01499.1"/>
    </source>
</evidence>
<dbReference type="InterPro" id="IPR045670">
    <property type="entry name" value="DUF5916"/>
</dbReference>
<evidence type="ECO:0000259" key="3">
    <source>
        <dbReference type="Pfam" id="PF19313"/>
    </source>
</evidence>
<dbReference type="InterPro" id="IPR010502">
    <property type="entry name" value="Carb-bd_dom_fam9"/>
</dbReference>
<evidence type="ECO:0000313" key="5">
    <source>
        <dbReference type="Proteomes" id="UP000237056"/>
    </source>
</evidence>
<feature type="chain" id="PRO_5015657952" evidence="1">
    <location>
        <begin position="21"/>
        <end position="803"/>
    </location>
</feature>
<accession>A0A2S4N6Z9</accession>
<dbReference type="GO" id="GO:0004553">
    <property type="term" value="F:hydrolase activity, hydrolyzing O-glycosyl compounds"/>
    <property type="evidence" value="ECO:0007669"/>
    <property type="project" value="InterPro"/>
</dbReference>
<feature type="signal peptide" evidence="1">
    <location>
        <begin position="1"/>
        <end position="20"/>
    </location>
</feature>
<proteinExistence type="predicted"/>
<keyword evidence="1" id="KW-0732">Signal</keyword>
<dbReference type="GO" id="GO:0030246">
    <property type="term" value="F:carbohydrate binding"/>
    <property type="evidence" value="ECO:0007669"/>
    <property type="project" value="InterPro"/>
</dbReference>
<sequence length="803" mass="93055">MKLKTYLLYILVLSQGYVFAQKKALKTIISNEKITIDGEFSEQIWKQTDVAKDFVMLEPDNGKAEEPNQKTEVRIVYNNDGIYIATKLFDTKPNTILREITNRDEFGTSDHFGIFINGYNDGQQDFRFFVSAAGVQMDCIYTESNGEDYSWNAIWDSKTKFTNEGWQVEIKIPYAAIRFPKTNQQKWGINFYREIMSLRRQYTWNRIDNNISNTAIQAGTLEGIENISTPTRLFLIPYSSFYLKGNNSAKTYGETLGGMDVKYGINDAFTLDAILIPDFGQTKFDNVVLNLGPFEQQFNENRPFFTEGTELFSKGDLLYSRRIGGMPNYKLSSTEVFQGTNKINLINALKISGRTKNGLGIGVLNAVSEKTNLEIYDYNTDTVRNEEEPLSNYSIVTLDQRFRQNCSVSVVNSNVTRNGSYRDANVSAFLFDLNTKKNTYNLSGNYKYSIIKDGFHPENNTLGYNTALRFAETSGKVRFAARGEYVSTNFDPNDLGINFQTHYHSLATNISYRILNPTKKMNGFNTNLYNYIEFDNRTGRLQNNYQNLNFNITNKKNDYYGFGLMASLFDYSDFYEPRSVDDSKFLLTPRSVGAWFFLSTNYNRKFALDFNPSFSKYNQQGRYDFDINISPRFRFSNKLLVVLSSQFSHKKNNIGWVDFDNNNTIIARRNRDTFNNSITTKYAINPIMSVNLAVRHYYSYAVNNEYNNLLPDGNLEVNNQYNYNSNSSFNSWNMDLSYSWWFAPGSQLSILYRNNATLYNREFTRNYSLNTKDILNNEYLNHMLSISIRYFIDYNQAKNWFSK</sequence>
<dbReference type="CDD" id="cd09618">
    <property type="entry name" value="CBM9_like_2"/>
    <property type="match status" value="1"/>
</dbReference>
<dbReference type="Pfam" id="PF19313">
    <property type="entry name" value="DUF5916"/>
    <property type="match status" value="1"/>
</dbReference>
<keyword evidence="5" id="KW-1185">Reference proteome</keyword>
<dbReference type="GO" id="GO:0016052">
    <property type="term" value="P:carbohydrate catabolic process"/>
    <property type="evidence" value="ECO:0007669"/>
    <property type="project" value="InterPro"/>
</dbReference>
<dbReference type="OrthoDB" id="9786766at2"/>
<dbReference type="RefSeq" id="WP_103726348.1">
    <property type="nucleotide sequence ID" value="NZ_PQNY01000010.1"/>
</dbReference>
<gene>
    <name evidence="4" type="ORF">Q361_11084</name>
</gene>
<dbReference type="Pfam" id="PF06452">
    <property type="entry name" value="CBM9_1"/>
    <property type="match status" value="1"/>
</dbReference>
<dbReference type="EMBL" id="PQNY01000010">
    <property type="protein sequence ID" value="POS01499.1"/>
    <property type="molecule type" value="Genomic_DNA"/>
</dbReference>
<organism evidence="4 5">
    <name type="scientific">Flavobacterium croceum DSM 17960</name>
    <dbReference type="NCBI Taxonomy" id="1121886"/>
    <lineage>
        <taxon>Bacteria</taxon>
        <taxon>Pseudomonadati</taxon>
        <taxon>Bacteroidota</taxon>
        <taxon>Flavobacteriia</taxon>
        <taxon>Flavobacteriales</taxon>
        <taxon>Flavobacteriaceae</taxon>
        <taxon>Flavobacterium</taxon>
    </lineage>
</organism>
<evidence type="ECO:0000259" key="2">
    <source>
        <dbReference type="Pfam" id="PF06452"/>
    </source>
</evidence>
<feature type="domain" description="DUF5916" evidence="3">
    <location>
        <begin position="229"/>
        <end position="801"/>
    </location>
</feature>
<reference evidence="4 5" key="1">
    <citation type="submission" date="2018-01" db="EMBL/GenBank/DDBJ databases">
        <title>Genomic Encyclopedia of Type Strains, Phase I: the one thousand microbial genomes (KMG-I) project.</title>
        <authorList>
            <person name="Goeker M."/>
        </authorList>
    </citation>
    <scope>NUCLEOTIDE SEQUENCE [LARGE SCALE GENOMIC DNA]</scope>
    <source>
        <strain evidence="4 5">DSM 17960</strain>
    </source>
</reference>
<name>A0A2S4N6Z9_9FLAO</name>
<evidence type="ECO:0000256" key="1">
    <source>
        <dbReference type="SAM" id="SignalP"/>
    </source>
</evidence>
<dbReference type="Gene3D" id="2.60.40.1190">
    <property type="match status" value="1"/>
</dbReference>
<dbReference type="Proteomes" id="UP000237056">
    <property type="component" value="Unassembled WGS sequence"/>
</dbReference>
<comment type="caution">
    <text evidence="4">The sequence shown here is derived from an EMBL/GenBank/DDBJ whole genome shotgun (WGS) entry which is preliminary data.</text>
</comment>
<protein>
    <submittedName>
        <fullName evidence="4">Carbohydrate binding protein with CBM9 domain</fullName>
    </submittedName>
</protein>